<dbReference type="Gene3D" id="3.90.105.10">
    <property type="entry name" value="Molybdopterin biosynthesis moea protein, domain 2"/>
    <property type="match status" value="1"/>
</dbReference>
<feature type="domain" description="Orn/Lys/Arg decarboxylases family 1 pyridoxal-P attachment site" evidence="6">
    <location>
        <begin position="9"/>
        <end position="297"/>
    </location>
</feature>
<dbReference type="InterPro" id="IPR036633">
    <property type="entry name" value="Prn/Lys/Arg_de-COase_C_sf"/>
</dbReference>
<dbReference type="PANTHER" id="PTHR43277">
    <property type="entry name" value="ARGININE DECARBOXYLASE"/>
    <property type="match status" value="1"/>
</dbReference>
<dbReference type="OrthoDB" id="9815233at2"/>
<reference evidence="9" key="1">
    <citation type="submission" date="2016-08" db="EMBL/GenBank/DDBJ databases">
        <authorList>
            <person name="Varghese N."/>
            <person name="Submissions Spin"/>
        </authorList>
    </citation>
    <scope>NUCLEOTIDE SEQUENCE [LARGE SCALE GENOMIC DNA]</scope>
    <source>
        <strain evidence="9">SGD-1123</strain>
    </source>
</reference>
<keyword evidence="3" id="KW-0210">Decarboxylase</keyword>
<evidence type="ECO:0000256" key="1">
    <source>
        <dbReference type="ARBA" id="ARBA00001933"/>
    </source>
</evidence>
<dbReference type="RefSeq" id="WP_058300011.1">
    <property type="nucleotide sequence ID" value="NZ_FMAU01000011.1"/>
</dbReference>
<evidence type="ECO:0000256" key="2">
    <source>
        <dbReference type="ARBA" id="ARBA00010671"/>
    </source>
</evidence>
<protein>
    <submittedName>
        <fullName evidence="8">Arginine/lysine/ornithine decarboxylase</fullName>
    </submittedName>
</protein>
<dbReference type="CDD" id="cd00615">
    <property type="entry name" value="Orn_deC_like"/>
    <property type="match status" value="1"/>
</dbReference>
<dbReference type="InterPro" id="IPR015421">
    <property type="entry name" value="PyrdxlP-dep_Trfase_major"/>
</dbReference>
<dbReference type="InterPro" id="IPR015424">
    <property type="entry name" value="PyrdxlP-dep_Trfase"/>
</dbReference>
<keyword evidence="4" id="KW-0663">Pyridoxal phosphate</keyword>
<dbReference type="Proteomes" id="UP000181997">
    <property type="component" value="Unassembled WGS sequence"/>
</dbReference>
<dbReference type="InterPro" id="IPR008286">
    <property type="entry name" value="Prn/Lys/Arg_de-COase_C"/>
</dbReference>
<comment type="cofactor">
    <cofactor evidence="1">
        <name>pyridoxal 5'-phosphate</name>
        <dbReference type="ChEBI" id="CHEBI:597326"/>
    </cofactor>
</comment>
<keyword evidence="9" id="KW-1185">Reference proteome</keyword>
<dbReference type="Gene3D" id="3.40.640.10">
    <property type="entry name" value="Type I PLP-dependent aspartate aminotransferase-like (Major domain)"/>
    <property type="match status" value="1"/>
</dbReference>
<name>A0A0V8H5G4_9BACI</name>
<evidence type="ECO:0000313" key="8">
    <source>
        <dbReference type="EMBL" id="SCC36131.1"/>
    </source>
</evidence>
<dbReference type="InterPro" id="IPR000310">
    <property type="entry name" value="Orn/Lys/Arg_deCO2ase_major_dom"/>
</dbReference>
<evidence type="ECO:0000256" key="5">
    <source>
        <dbReference type="ARBA" id="ARBA00023239"/>
    </source>
</evidence>
<dbReference type="SUPFAM" id="SSF53383">
    <property type="entry name" value="PLP-dependent transferases"/>
    <property type="match status" value="1"/>
</dbReference>
<gene>
    <name evidence="8" type="ORF">GA0061094_4287</name>
</gene>
<evidence type="ECO:0000259" key="7">
    <source>
        <dbReference type="Pfam" id="PF03711"/>
    </source>
</evidence>
<dbReference type="PANTHER" id="PTHR43277:SF3">
    <property type="entry name" value="DECARBOXYLASE, PUTATIVE-RELATED"/>
    <property type="match status" value="1"/>
</dbReference>
<dbReference type="Pfam" id="PF03711">
    <property type="entry name" value="OKR_DC_1_C"/>
    <property type="match status" value="1"/>
</dbReference>
<dbReference type="SUPFAM" id="SSF55904">
    <property type="entry name" value="Ornithine decarboxylase C-terminal domain"/>
    <property type="match status" value="1"/>
</dbReference>
<dbReference type="InterPro" id="IPR052357">
    <property type="entry name" value="Orn_Lys_Arg_decarboxylase-I"/>
</dbReference>
<dbReference type="Pfam" id="PF01276">
    <property type="entry name" value="OKR_DC_1"/>
    <property type="match status" value="1"/>
</dbReference>
<evidence type="ECO:0000256" key="3">
    <source>
        <dbReference type="ARBA" id="ARBA00022793"/>
    </source>
</evidence>
<keyword evidence="5" id="KW-0456">Lyase</keyword>
<evidence type="ECO:0000256" key="4">
    <source>
        <dbReference type="ARBA" id="ARBA00022898"/>
    </source>
</evidence>
<evidence type="ECO:0000259" key="6">
    <source>
        <dbReference type="Pfam" id="PF01276"/>
    </source>
</evidence>
<evidence type="ECO:0000313" key="9">
    <source>
        <dbReference type="Proteomes" id="UP000181997"/>
    </source>
</evidence>
<dbReference type="AlphaFoldDB" id="A0A0V8H5G4"/>
<organism evidence="8 9">
    <name type="scientific">[Bacillus] enclensis</name>
    <dbReference type="NCBI Taxonomy" id="1402860"/>
    <lineage>
        <taxon>Bacteria</taxon>
        <taxon>Bacillati</taxon>
        <taxon>Bacillota</taxon>
        <taxon>Bacilli</taxon>
        <taxon>Bacillales</taxon>
        <taxon>Bacillaceae</taxon>
        <taxon>Rossellomorea</taxon>
    </lineage>
</organism>
<comment type="similarity">
    <text evidence="2">Belongs to the Orn/Lys/Arg decarboxylase class-I family.</text>
</comment>
<sequence>MKVDQARMPLIEAIERHVEKNPISFHVPGHKNGLLIDEKDKQFFYKRDLTELSGLDDLHDPQEAIRDAEALLSDLYGSKKSCFLVNGSTAGNIAAILASCSQGETVLVQRNCHKSVMNGIKLARAVPVLIETEWDEEGKMPTGVSLESVRETMKAFPDAKACVLTYPTYYGMTFDLKSLIDEFHQHGVICIIDEAHGPHFQLGDPFPASALDLGGDIVIHSAHKMLPAMTMGSFLHIGSERVNEGKVKEYLSILQSSSPSYPIMASLDYARSYLATVTAADIRKNIDVINEFVQALSGIHEGLSVKRTDDPLKLLLSMKGMSGYELQRLLEGEGIFCELADSYYVLLILPLMKEGFSFPYKEAAGHIHAVLSKEGVPGQAGDAPKAVRKKRRSYTELALTHEEMDDREEEWVSLAGAEGEISARMITPYPPGIPLLIPGERISEETMARLKQYMENKANIQGDHRLDESRVCVYR</sequence>
<accession>A0A0V8H5G4</accession>
<feature type="domain" description="Orn/Lys/Arg decarboxylase C-terminal" evidence="7">
    <location>
        <begin position="365"/>
        <end position="455"/>
    </location>
</feature>
<dbReference type="GO" id="GO:0016831">
    <property type="term" value="F:carboxy-lyase activity"/>
    <property type="evidence" value="ECO:0007669"/>
    <property type="project" value="UniProtKB-KW"/>
</dbReference>
<dbReference type="EMBL" id="FMAU01000011">
    <property type="protein sequence ID" value="SCC36131.1"/>
    <property type="molecule type" value="Genomic_DNA"/>
</dbReference>
<proteinExistence type="inferred from homology"/>